<comment type="caution">
    <text evidence="2">The sequence shown here is derived from an EMBL/GenBank/DDBJ whole genome shotgun (WGS) entry which is preliminary data.</text>
</comment>
<gene>
    <name evidence="2" type="ORF">PoB_004658700</name>
</gene>
<evidence type="ECO:0000313" key="2">
    <source>
        <dbReference type="EMBL" id="GFO20082.1"/>
    </source>
</evidence>
<organism evidence="2 3">
    <name type="scientific">Plakobranchus ocellatus</name>
    <dbReference type="NCBI Taxonomy" id="259542"/>
    <lineage>
        <taxon>Eukaryota</taxon>
        <taxon>Metazoa</taxon>
        <taxon>Spiralia</taxon>
        <taxon>Lophotrochozoa</taxon>
        <taxon>Mollusca</taxon>
        <taxon>Gastropoda</taxon>
        <taxon>Heterobranchia</taxon>
        <taxon>Euthyneura</taxon>
        <taxon>Panpulmonata</taxon>
        <taxon>Sacoglossa</taxon>
        <taxon>Placobranchoidea</taxon>
        <taxon>Plakobranchidae</taxon>
        <taxon>Plakobranchus</taxon>
    </lineage>
</organism>
<proteinExistence type="predicted"/>
<protein>
    <submittedName>
        <fullName evidence="2">Uncharacterized protein</fullName>
    </submittedName>
</protein>
<accession>A0AAV4BL17</accession>
<keyword evidence="3" id="KW-1185">Reference proteome</keyword>
<evidence type="ECO:0000313" key="3">
    <source>
        <dbReference type="Proteomes" id="UP000735302"/>
    </source>
</evidence>
<evidence type="ECO:0000256" key="1">
    <source>
        <dbReference type="SAM" id="MobiDB-lite"/>
    </source>
</evidence>
<reference evidence="2 3" key="1">
    <citation type="journal article" date="2021" name="Elife">
        <title>Chloroplast acquisition without the gene transfer in kleptoplastic sea slugs, Plakobranchus ocellatus.</title>
        <authorList>
            <person name="Maeda T."/>
            <person name="Takahashi S."/>
            <person name="Yoshida T."/>
            <person name="Shimamura S."/>
            <person name="Takaki Y."/>
            <person name="Nagai Y."/>
            <person name="Toyoda A."/>
            <person name="Suzuki Y."/>
            <person name="Arimoto A."/>
            <person name="Ishii H."/>
            <person name="Satoh N."/>
            <person name="Nishiyama T."/>
            <person name="Hasebe M."/>
            <person name="Maruyama T."/>
            <person name="Minagawa J."/>
            <person name="Obokata J."/>
            <person name="Shigenobu S."/>
        </authorList>
    </citation>
    <scope>NUCLEOTIDE SEQUENCE [LARGE SCALE GENOMIC DNA]</scope>
</reference>
<dbReference type="AlphaFoldDB" id="A0AAV4BL17"/>
<sequence>WANMCRVGCTCCCLKLCPKLGWLYLYIAKPQQDDLRLSSPSSGQGTDGGARTSDKRVCADLRAMAVGEIK</sequence>
<dbReference type="EMBL" id="BLXT01005142">
    <property type="protein sequence ID" value="GFO20082.1"/>
    <property type="molecule type" value="Genomic_DNA"/>
</dbReference>
<name>A0AAV4BL17_9GAST</name>
<feature type="region of interest" description="Disordered" evidence="1">
    <location>
        <begin position="34"/>
        <end position="54"/>
    </location>
</feature>
<dbReference type="Proteomes" id="UP000735302">
    <property type="component" value="Unassembled WGS sequence"/>
</dbReference>
<feature type="non-terminal residue" evidence="2">
    <location>
        <position position="1"/>
    </location>
</feature>